<organism evidence="1">
    <name type="scientific">uncultured Caudovirales phage</name>
    <dbReference type="NCBI Taxonomy" id="2100421"/>
    <lineage>
        <taxon>Viruses</taxon>
        <taxon>Duplodnaviria</taxon>
        <taxon>Heunggongvirae</taxon>
        <taxon>Uroviricota</taxon>
        <taxon>Caudoviricetes</taxon>
        <taxon>Peduoviridae</taxon>
        <taxon>Maltschvirus</taxon>
        <taxon>Maltschvirus maltsch</taxon>
    </lineage>
</organism>
<protein>
    <submittedName>
        <fullName evidence="1">Uncharacterized protein</fullName>
    </submittedName>
</protein>
<proteinExistence type="predicted"/>
<dbReference type="EMBL" id="LR797252">
    <property type="protein sequence ID" value="CAB4196538.1"/>
    <property type="molecule type" value="Genomic_DNA"/>
</dbReference>
<name>A0A6J5RS81_9CAUD</name>
<accession>A0A6J5RS81</accession>
<reference evidence="1" key="1">
    <citation type="submission" date="2020-05" db="EMBL/GenBank/DDBJ databases">
        <authorList>
            <person name="Chiriac C."/>
            <person name="Salcher M."/>
            <person name="Ghai R."/>
            <person name="Kavagutti S V."/>
        </authorList>
    </citation>
    <scope>NUCLEOTIDE SEQUENCE</scope>
</reference>
<evidence type="ECO:0000313" key="1">
    <source>
        <dbReference type="EMBL" id="CAB4196538.1"/>
    </source>
</evidence>
<sequence length="95" mass="11413">MKKFKPIEDEIKKYPKEFIDTFIKLFQTNSLYKYSISYPYVVNILIKARQPGFTSFTSLMALAGSNISMKLEVKFNSIEDFWYRWNRYKKLVVFS</sequence>
<gene>
    <name evidence="1" type="ORF">UFOVP1290_58</name>
</gene>